<dbReference type="SUPFAM" id="SSF56112">
    <property type="entry name" value="Protein kinase-like (PK-like)"/>
    <property type="match status" value="1"/>
</dbReference>
<proteinExistence type="predicted"/>
<comment type="caution">
    <text evidence="3">The sequence shown here is derived from an EMBL/GenBank/DDBJ whole genome shotgun (WGS) entry which is preliminary data.</text>
</comment>
<sequence length="780" mass="88466">MFLRVVHGSRLKLFPCNVHKLIINRFQVTMSEHDLLLKELQEIRRLTRAAEERTREIRRLTRTAEERTREIRRLNRTAEERLRVAREENERLYGPLKVKEYVEEYHTLDGKLDVVTELTLITEGPVARPRLIVPWKGFPEKQREILNRITSDHKFPQGFPNRVGLRQIEQSVRRMREPIDSEYSLAINREETVTRPVGILMREVRQNAELRKSLYIDGDVKFARNVNHGEAARPAPNSHSPEPSGKNSIADEFCYITRSPTGESQIVLAVQYKLPQKLPVSLLVAALDNTTELNLDTGIIDEDGEEFGPKQLVAAVITQLFSALVSKGLRYGYIDTGEAKIFLHIGSDPSRVEYHLSCPRSDVHGDENKMHLSAVSQLFAFVVQAIQASRPTKEWEIAASKLPTWKLKRVEIREKIPQIAEQTCEEADSHSPGTKIVSYDRAPINTRSASRLTHHSPDKVDNDVEVSGSGSKTGKELAQNGGMDKQLDSRQKMLSDFFKRPYCTNECVWGLAFGGPLDENCPNVKDHGSKHIDRQEFLRLTREQLDGEKAHANCRPINASGHIGFLFKIRLLSHGYTLVAKAVTLGNGATLLHEEKMYDHLRDLQGRFIPACPGCINLNGVLQSSAYGWYAFRNFLFLSYAGKPVLKALSEVDNSVVSQVLATLAQLHQRRVMHHDAAPRNMLYDDCSGRHMVVDLELSKPIDEEVLEAMDGCKKKQTKNQELKTASESFAAESKSLLAKLLPLAGTCCRRFEHVVDSSRILVYMEFTPLYDVHQLLYLN</sequence>
<gene>
    <name evidence="3" type="ORF">E4U13_007240</name>
</gene>
<protein>
    <recommendedName>
        <fullName evidence="5">Protein kinase domain-containing protein</fullName>
    </recommendedName>
</protein>
<feature type="coiled-coil region" evidence="1">
    <location>
        <begin position="33"/>
        <end position="88"/>
    </location>
</feature>
<organism evidence="3 4">
    <name type="scientific">Claviceps humidiphila</name>
    <dbReference type="NCBI Taxonomy" id="1294629"/>
    <lineage>
        <taxon>Eukaryota</taxon>
        <taxon>Fungi</taxon>
        <taxon>Dikarya</taxon>
        <taxon>Ascomycota</taxon>
        <taxon>Pezizomycotina</taxon>
        <taxon>Sordariomycetes</taxon>
        <taxon>Hypocreomycetidae</taxon>
        <taxon>Hypocreales</taxon>
        <taxon>Clavicipitaceae</taxon>
        <taxon>Claviceps</taxon>
    </lineage>
</organism>
<dbReference type="EMBL" id="SRQM01000699">
    <property type="protein sequence ID" value="KAG6106771.1"/>
    <property type="molecule type" value="Genomic_DNA"/>
</dbReference>
<keyword evidence="1" id="KW-0175">Coiled coil</keyword>
<name>A0A9P7PVD7_9HYPO</name>
<accession>A0A9P7PVD7</accession>
<evidence type="ECO:0000256" key="1">
    <source>
        <dbReference type="SAM" id="Coils"/>
    </source>
</evidence>
<evidence type="ECO:0000256" key="2">
    <source>
        <dbReference type="SAM" id="MobiDB-lite"/>
    </source>
</evidence>
<reference evidence="3 4" key="1">
    <citation type="journal article" date="2020" name="bioRxiv">
        <title>Whole genome comparisons of ergot fungi reveals the divergence and evolution of species within the genus Claviceps are the result of varying mechanisms driving genome evolution and host range expansion.</title>
        <authorList>
            <person name="Wyka S.A."/>
            <person name="Mondo S.J."/>
            <person name="Liu M."/>
            <person name="Dettman J."/>
            <person name="Nalam V."/>
            <person name="Broders K.D."/>
        </authorList>
    </citation>
    <scope>NUCLEOTIDE SEQUENCE [LARGE SCALE GENOMIC DNA]</scope>
    <source>
        <strain evidence="3 4">LM576</strain>
    </source>
</reference>
<evidence type="ECO:0008006" key="5">
    <source>
        <dbReference type="Google" id="ProtNLM"/>
    </source>
</evidence>
<dbReference type="AlphaFoldDB" id="A0A9P7PVD7"/>
<feature type="region of interest" description="Disordered" evidence="2">
    <location>
        <begin position="448"/>
        <end position="485"/>
    </location>
</feature>
<keyword evidence="4" id="KW-1185">Reference proteome</keyword>
<dbReference type="InterPro" id="IPR011009">
    <property type="entry name" value="Kinase-like_dom_sf"/>
</dbReference>
<evidence type="ECO:0000313" key="3">
    <source>
        <dbReference type="EMBL" id="KAG6106771.1"/>
    </source>
</evidence>
<dbReference type="Proteomes" id="UP000732380">
    <property type="component" value="Unassembled WGS sequence"/>
</dbReference>
<dbReference type="Gene3D" id="1.10.510.10">
    <property type="entry name" value="Transferase(Phosphotransferase) domain 1"/>
    <property type="match status" value="1"/>
</dbReference>
<evidence type="ECO:0000313" key="4">
    <source>
        <dbReference type="Proteomes" id="UP000732380"/>
    </source>
</evidence>